<keyword evidence="10" id="KW-0812">Transmembrane</keyword>
<comment type="similarity">
    <text evidence="2 8">Belongs to the TGF-beta family.</text>
</comment>
<dbReference type="Pfam" id="PF00688">
    <property type="entry name" value="TGFb_propeptide"/>
    <property type="match status" value="1"/>
</dbReference>
<dbReference type="InterPro" id="IPR017948">
    <property type="entry name" value="TGFb_CS"/>
</dbReference>
<evidence type="ECO:0000256" key="3">
    <source>
        <dbReference type="ARBA" id="ARBA00022525"/>
    </source>
</evidence>
<reference evidence="13" key="1">
    <citation type="submission" date="2025-08" db="UniProtKB">
        <authorList>
            <consortium name="RefSeq"/>
        </authorList>
    </citation>
    <scope>IDENTIFICATION</scope>
    <source>
        <tissue evidence="13">Entire body</tissue>
    </source>
</reference>
<dbReference type="Gene3D" id="2.60.120.970">
    <property type="match status" value="1"/>
</dbReference>
<evidence type="ECO:0000256" key="1">
    <source>
        <dbReference type="ARBA" id="ARBA00004613"/>
    </source>
</evidence>
<dbReference type="SUPFAM" id="SSF57501">
    <property type="entry name" value="Cystine-knot cytokines"/>
    <property type="match status" value="1"/>
</dbReference>
<evidence type="ECO:0000256" key="10">
    <source>
        <dbReference type="SAM" id="Phobius"/>
    </source>
</evidence>
<dbReference type="OrthoDB" id="5987191at2759"/>
<evidence type="ECO:0000313" key="12">
    <source>
        <dbReference type="Proteomes" id="UP000192223"/>
    </source>
</evidence>
<accession>A0A1W4WCR7</accession>
<evidence type="ECO:0000256" key="6">
    <source>
        <dbReference type="ARBA" id="ARBA00023157"/>
    </source>
</evidence>
<keyword evidence="10" id="KW-0472">Membrane</keyword>
<dbReference type="PANTHER" id="PTHR11848">
    <property type="entry name" value="TGF-BETA FAMILY"/>
    <property type="match status" value="1"/>
</dbReference>
<keyword evidence="4" id="KW-0732">Signal</keyword>
<feature type="domain" description="TGF-beta family profile" evidence="11">
    <location>
        <begin position="293"/>
        <end position="434"/>
    </location>
</feature>
<dbReference type="GO" id="GO:0005125">
    <property type="term" value="F:cytokine activity"/>
    <property type="evidence" value="ECO:0007669"/>
    <property type="project" value="TreeGrafter"/>
</dbReference>
<keyword evidence="10" id="KW-1133">Transmembrane helix</keyword>
<gene>
    <name evidence="13" type="primary">LOC108734631</name>
</gene>
<keyword evidence="3" id="KW-0964">Secreted</keyword>
<keyword evidence="7" id="KW-0325">Glycoprotein</keyword>
<comment type="subcellular location">
    <subcellularLocation>
        <location evidence="1">Secreted</location>
    </subcellularLocation>
</comment>
<dbReference type="PANTHER" id="PTHR11848:SF307">
    <property type="entry name" value="BONE MORPHOGENETIC PROTEIN 10"/>
    <property type="match status" value="1"/>
</dbReference>
<evidence type="ECO:0000256" key="2">
    <source>
        <dbReference type="ARBA" id="ARBA00006656"/>
    </source>
</evidence>
<dbReference type="FunFam" id="2.10.90.10:FF:000001">
    <property type="entry name" value="Bone morphogenetic protein 4"/>
    <property type="match status" value="1"/>
</dbReference>
<proteinExistence type="inferred from homology"/>
<name>A0A1W4WCR7_AGRPL</name>
<evidence type="ECO:0000256" key="8">
    <source>
        <dbReference type="RuleBase" id="RU000354"/>
    </source>
</evidence>
<dbReference type="GO" id="GO:0005615">
    <property type="term" value="C:extracellular space"/>
    <property type="evidence" value="ECO:0007669"/>
    <property type="project" value="TreeGrafter"/>
</dbReference>
<feature type="transmembrane region" description="Helical" evidence="10">
    <location>
        <begin position="20"/>
        <end position="37"/>
    </location>
</feature>
<dbReference type="PROSITE" id="PS51362">
    <property type="entry name" value="TGF_BETA_2"/>
    <property type="match status" value="1"/>
</dbReference>
<evidence type="ECO:0000259" key="11">
    <source>
        <dbReference type="PROSITE" id="PS51362"/>
    </source>
</evidence>
<dbReference type="SMART" id="SM00204">
    <property type="entry name" value="TGFB"/>
    <property type="match status" value="1"/>
</dbReference>
<dbReference type="STRING" id="224129.A0A1W4WCR7"/>
<organism evidence="12 13">
    <name type="scientific">Agrilus planipennis</name>
    <name type="common">Emerald ash borer</name>
    <name type="synonym">Agrilus marcopoli</name>
    <dbReference type="NCBI Taxonomy" id="224129"/>
    <lineage>
        <taxon>Eukaryota</taxon>
        <taxon>Metazoa</taxon>
        <taxon>Ecdysozoa</taxon>
        <taxon>Arthropoda</taxon>
        <taxon>Hexapoda</taxon>
        <taxon>Insecta</taxon>
        <taxon>Pterygota</taxon>
        <taxon>Neoptera</taxon>
        <taxon>Endopterygota</taxon>
        <taxon>Coleoptera</taxon>
        <taxon>Polyphaga</taxon>
        <taxon>Elateriformia</taxon>
        <taxon>Buprestoidea</taxon>
        <taxon>Buprestidae</taxon>
        <taxon>Agrilinae</taxon>
        <taxon>Agrilus</taxon>
    </lineage>
</organism>
<keyword evidence="6" id="KW-1015">Disulfide bond</keyword>
<dbReference type="InterPro" id="IPR015615">
    <property type="entry name" value="TGF-beta-rel"/>
</dbReference>
<evidence type="ECO:0000256" key="5">
    <source>
        <dbReference type="ARBA" id="ARBA00023030"/>
    </source>
</evidence>
<keyword evidence="5 8" id="KW-0339">Growth factor</keyword>
<dbReference type="Proteomes" id="UP000192223">
    <property type="component" value="Unplaced"/>
</dbReference>
<dbReference type="InterPro" id="IPR001111">
    <property type="entry name" value="TGF-b_propeptide"/>
</dbReference>
<keyword evidence="12" id="KW-1185">Reference proteome</keyword>
<dbReference type="InParanoid" id="A0A1W4WCR7"/>
<dbReference type="Gene3D" id="2.10.90.10">
    <property type="entry name" value="Cystine-knot cytokines"/>
    <property type="match status" value="1"/>
</dbReference>
<dbReference type="AlphaFoldDB" id="A0A1W4WCR7"/>
<evidence type="ECO:0000256" key="9">
    <source>
        <dbReference type="SAM" id="MobiDB-lite"/>
    </source>
</evidence>
<dbReference type="GO" id="GO:0008083">
    <property type="term" value="F:growth factor activity"/>
    <property type="evidence" value="ECO:0007669"/>
    <property type="project" value="UniProtKB-KW"/>
</dbReference>
<evidence type="ECO:0000256" key="4">
    <source>
        <dbReference type="ARBA" id="ARBA00022729"/>
    </source>
</evidence>
<dbReference type="CDD" id="cd13767">
    <property type="entry name" value="TGF_beta_BMP9_like"/>
    <property type="match status" value="1"/>
</dbReference>
<dbReference type="Pfam" id="PF00019">
    <property type="entry name" value="TGF_beta"/>
    <property type="match status" value="1"/>
</dbReference>
<dbReference type="InterPro" id="IPR029034">
    <property type="entry name" value="Cystine-knot_cytokine"/>
</dbReference>
<evidence type="ECO:0000313" key="13">
    <source>
        <dbReference type="RefSeq" id="XP_018321766.1"/>
    </source>
</evidence>
<sequence>MKFYAAQEHEHHAPHRTWHSVLYYIVVIVLFWCVFELRKTYFRENSVSSRVKVEDSDDDVTIGEVNISSWTNNFQTKSKSNARQRIHVPKFMLDLYEQYKNDYGRNCTRPDVVRSVVPKQGGSSFLEPTVEDIIENHMLAFDIPAPNKDEELLSAELKILTLVQTPKTIIGVERIITLLVFNETVNEFQPLDNRHLFHFENTWISFNVTTPVMKLLQNVTFSNNILKVILRVRSVFSMYHGASESEFRLSLMPNNNNENIEHEYPVLLLSYMSRKDRNVQWNEEKRNYGSYKRSKRDSDDDYEDGTNRLLDTGQNPNGKSHVKRMKRLKNSCKKKSLYVNFADIGYNSWIIQPSGYEANQCVGKCFFPMAEHLSPSKHAIIQSLVHSISPPKAVRPCCTPISMNSISLMYIDEKGFLTLTYAYEDMVVDKCGCR</sequence>
<protein>
    <submittedName>
        <fullName evidence="13">Bone morphogenetic protein 10-like</fullName>
    </submittedName>
</protein>
<dbReference type="GeneID" id="108734631"/>
<evidence type="ECO:0000256" key="7">
    <source>
        <dbReference type="ARBA" id="ARBA00023180"/>
    </source>
</evidence>
<dbReference type="KEGG" id="apln:108734631"/>
<dbReference type="RefSeq" id="XP_018321766.1">
    <property type="nucleotide sequence ID" value="XM_018466264.2"/>
</dbReference>
<dbReference type="PROSITE" id="PS00250">
    <property type="entry name" value="TGF_BETA_1"/>
    <property type="match status" value="1"/>
</dbReference>
<dbReference type="InterPro" id="IPR001839">
    <property type="entry name" value="TGF-b_C"/>
</dbReference>
<feature type="region of interest" description="Disordered" evidence="9">
    <location>
        <begin position="288"/>
        <end position="324"/>
    </location>
</feature>